<name>A0A9N9YEZ7_9HYPO</name>
<feature type="compositionally biased region" description="Polar residues" evidence="1">
    <location>
        <begin position="125"/>
        <end position="154"/>
    </location>
</feature>
<comment type="caution">
    <text evidence="2">The sequence shown here is derived from an EMBL/GenBank/DDBJ whole genome shotgun (WGS) entry which is preliminary data.</text>
</comment>
<proteinExistence type="predicted"/>
<sequence length="383" mass="42046">MEEVTTDEAPPYVELLLQRLSTYERVSGIEVSWQETQQAGEESTPNIFLGSGGFPAWLAYHLTKSATEVQHYIPNKADYTRVISGLENESVTSRQLVAKQLAGKIAPELMIKINNLRTKRIRPLENSTTSQPGNKRQRTVDVNGNPSASPTTRLSLAPTLDNGHAATSNNTFVANNTHTTTASHATTSNNARADVVSVETPGYFAQEEHVLVNASLTAATKLFPRDLSYAIKRHPDPRSDHDLVAAISMTFADALYMNKLDCYMALEITTDKVQHMARELFGIRLETVAGLRYVYLPGSASKILPNPMFTLQGCGCNIIHSTFGSEVSNAIMASPKYQDDMRHARDATDAVSMMVSLSADEGATLSVHLGLWEGTEIKKKLYI</sequence>
<evidence type="ECO:0000313" key="2">
    <source>
        <dbReference type="EMBL" id="CAH0018682.1"/>
    </source>
</evidence>
<organism evidence="2 3">
    <name type="scientific">Clonostachys rhizophaga</name>
    <dbReference type="NCBI Taxonomy" id="160324"/>
    <lineage>
        <taxon>Eukaryota</taxon>
        <taxon>Fungi</taxon>
        <taxon>Dikarya</taxon>
        <taxon>Ascomycota</taxon>
        <taxon>Pezizomycotina</taxon>
        <taxon>Sordariomycetes</taxon>
        <taxon>Hypocreomycetidae</taxon>
        <taxon>Hypocreales</taxon>
        <taxon>Bionectriaceae</taxon>
        <taxon>Clonostachys</taxon>
    </lineage>
</organism>
<feature type="region of interest" description="Disordered" evidence="1">
    <location>
        <begin position="122"/>
        <end position="170"/>
    </location>
</feature>
<keyword evidence="3" id="KW-1185">Reference proteome</keyword>
<reference evidence="2" key="1">
    <citation type="submission" date="2021-10" db="EMBL/GenBank/DDBJ databases">
        <authorList>
            <person name="Piombo E."/>
        </authorList>
    </citation>
    <scope>NUCLEOTIDE SEQUENCE</scope>
</reference>
<dbReference type="AlphaFoldDB" id="A0A9N9YEZ7"/>
<evidence type="ECO:0000313" key="3">
    <source>
        <dbReference type="Proteomes" id="UP000696573"/>
    </source>
</evidence>
<dbReference type="Proteomes" id="UP000696573">
    <property type="component" value="Unassembled WGS sequence"/>
</dbReference>
<dbReference type="OrthoDB" id="3774077at2759"/>
<accession>A0A9N9YEZ7</accession>
<protein>
    <submittedName>
        <fullName evidence="2">Uncharacterized protein</fullName>
    </submittedName>
</protein>
<evidence type="ECO:0000256" key="1">
    <source>
        <dbReference type="SAM" id="MobiDB-lite"/>
    </source>
</evidence>
<gene>
    <name evidence="2" type="ORF">CRHIZ90672A_00018891</name>
</gene>
<dbReference type="EMBL" id="CABFNQ020000540">
    <property type="protein sequence ID" value="CAH0018682.1"/>
    <property type="molecule type" value="Genomic_DNA"/>
</dbReference>